<keyword evidence="3" id="KW-0732">Signal</keyword>
<dbReference type="InterPro" id="IPR010317">
    <property type="entry name" value="WxLIP_PGBD"/>
</dbReference>
<dbReference type="AlphaFoldDB" id="A0AAW8U5H3"/>
<feature type="domain" description="WxL Interacting Protein peptidoglycan binding" evidence="4">
    <location>
        <begin position="43"/>
        <end position="142"/>
    </location>
</feature>
<feature type="compositionally biased region" description="Basic residues" evidence="1">
    <location>
        <begin position="342"/>
        <end position="356"/>
    </location>
</feature>
<dbReference type="Proteomes" id="UP001268577">
    <property type="component" value="Unassembled WGS sequence"/>
</dbReference>
<feature type="signal peptide" evidence="3">
    <location>
        <begin position="1"/>
        <end position="25"/>
    </location>
</feature>
<evidence type="ECO:0000259" key="4">
    <source>
        <dbReference type="Pfam" id="PF06030"/>
    </source>
</evidence>
<dbReference type="EMBL" id="JARQBZ010000026">
    <property type="protein sequence ID" value="MDT2834821.1"/>
    <property type="molecule type" value="Genomic_DNA"/>
</dbReference>
<proteinExistence type="predicted"/>
<evidence type="ECO:0000313" key="6">
    <source>
        <dbReference type="EMBL" id="MDT2834821.1"/>
    </source>
</evidence>
<dbReference type="Pfam" id="PF06030">
    <property type="entry name" value="WxLIP_PGBD"/>
    <property type="match status" value="1"/>
</dbReference>
<name>A0AAW8U5H3_9ENTE</name>
<feature type="transmembrane region" description="Helical" evidence="2">
    <location>
        <begin position="304"/>
        <end position="324"/>
    </location>
</feature>
<sequence length="356" mass="41606">MNKNKYIVYFLTFFCFFLLPYRASAEELENTFDVTLNTIGYENVGYLDLEVEKDKKIPITVTINNLSNKKQTFVVSPENGYTNSNGLIDYKKDNEDNRIPLAFTELIEKEKKVDIEGKKKEKVEFTLEIPKEVPKGMILGAFVTDIDSSDIHKGKNMSMTQRINFLNVVKIRTTKEKIIPELMLKKVNQNKENNLLIEIENPDAVMFGEFTIDYELIRLKDNKKILKNNQKNLEMAPNSVYPLLIDLNPYRQEIKKGTYQFKMKGTSGVKTWNLKEEVELSPFKEKNRESNQEGKKKSPENNKVILYLIIIILILLTLLIILIIKYKKKYSRQIIKEEGKGKTKNTKRKKKKRKKN</sequence>
<accession>A0AAW8U5H3</accession>
<evidence type="ECO:0000313" key="7">
    <source>
        <dbReference type="Proteomes" id="UP001268577"/>
    </source>
</evidence>
<organism evidence="6 7">
    <name type="scientific">Vagococcus carniphilus</name>
    <dbReference type="NCBI Taxonomy" id="218144"/>
    <lineage>
        <taxon>Bacteria</taxon>
        <taxon>Bacillati</taxon>
        <taxon>Bacillota</taxon>
        <taxon>Bacilli</taxon>
        <taxon>Lactobacillales</taxon>
        <taxon>Enterococcaceae</taxon>
        <taxon>Vagococcus</taxon>
    </lineage>
</organism>
<protein>
    <submittedName>
        <fullName evidence="6">DUF916 domain-containing protein</fullName>
    </submittedName>
</protein>
<dbReference type="InterPro" id="IPR021759">
    <property type="entry name" value="WxLIP_HBD"/>
</dbReference>
<keyword evidence="2" id="KW-1133">Transmembrane helix</keyword>
<feature type="chain" id="PRO_5043745849" evidence="3">
    <location>
        <begin position="26"/>
        <end position="356"/>
    </location>
</feature>
<feature type="domain" description="WxL Interacting Protein host binding" evidence="5">
    <location>
        <begin position="155"/>
        <end position="281"/>
    </location>
</feature>
<feature type="region of interest" description="Disordered" evidence="1">
    <location>
        <begin position="337"/>
        <end position="356"/>
    </location>
</feature>
<dbReference type="RefSeq" id="WP_311874376.1">
    <property type="nucleotide sequence ID" value="NZ_JARQBZ010000026.1"/>
</dbReference>
<gene>
    <name evidence="6" type="ORF">P7H70_12310</name>
</gene>
<reference evidence="6" key="1">
    <citation type="submission" date="2023-03" db="EMBL/GenBank/DDBJ databases">
        <authorList>
            <person name="Shen W."/>
            <person name="Cai J."/>
        </authorList>
    </citation>
    <scope>NUCLEOTIDE SEQUENCE</scope>
    <source>
        <strain evidence="6">P96-3</strain>
    </source>
</reference>
<keyword evidence="2" id="KW-0472">Membrane</keyword>
<evidence type="ECO:0000256" key="1">
    <source>
        <dbReference type="SAM" id="MobiDB-lite"/>
    </source>
</evidence>
<evidence type="ECO:0000259" key="5">
    <source>
        <dbReference type="Pfam" id="PF11797"/>
    </source>
</evidence>
<keyword evidence="2" id="KW-0812">Transmembrane</keyword>
<evidence type="ECO:0000256" key="3">
    <source>
        <dbReference type="SAM" id="SignalP"/>
    </source>
</evidence>
<comment type="caution">
    <text evidence="6">The sequence shown here is derived from an EMBL/GenBank/DDBJ whole genome shotgun (WGS) entry which is preliminary data.</text>
</comment>
<evidence type="ECO:0000256" key="2">
    <source>
        <dbReference type="SAM" id="Phobius"/>
    </source>
</evidence>
<dbReference type="Pfam" id="PF11797">
    <property type="entry name" value="WxLIP_HBD"/>
    <property type="match status" value="1"/>
</dbReference>